<gene>
    <name evidence="3" type="primary">LOC111364339</name>
</gene>
<evidence type="ECO:0000259" key="1">
    <source>
        <dbReference type="Pfam" id="PF17921"/>
    </source>
</evidence>
<protein>
    <submittedName>
        <fullName evidence="3">Uncharacterized protein LOC111364339</fullName>
    </submittedName>
</protein>
<dbReference type="RefSeq" id="XP_022836955.1">
    <property type="nucleotide sequence ID" value="XM_022981187.1"/>
</dbReference>
<dbReference type="OrthoDB" id="5987340at2759"/>
<accession>A0A9J7EVM9</accession>
<dbReference type="Pfam" id="PF05380">
    <property type="entry name" value="Peptidase_A17"/>
    <property type="match status" value="1"/>
</dbReference>
<evidence type="ECO:0000313" key="3">
    <source>
        <dbReference type="RefSeq" id="XP_022836955.1"/>
    </source>
</evidence>
<proteinExistence type="predicted"/>
<dbReference type="InterPro" id="IPR008042">
    <property type="entry name" value="Retrotrans_Pao"/>
</dbReference>
<dbReference type="Gene3D" id="1.10.340.70">
    <property type="match status" value="1"/>
</dbReference>
<keyword evidence="2" id="KW-1185">Reference proteome</keyword>
<organism evidence="2 3">
    <name type="scientific">Spodoptera litura</name>
    <name type="common">Asian cotton leafworm</name>
    <dbReference type="NCBI Taxonomy" id="69820"/>
    <lineage>
        <taxon>Eukaryota</taxon>
        <taxon>Metazoa</taxon>
        <taxon>Ecdysozoa</taxon>
        <taxon>Arthropoda</taxon>
        <taxon>Hexapoda</taxon>
        <taxon>Insecta</taxon>
        <taxon>Pterygota</taxon>
        <taxon>Neoptera</taxon>
        <taxon>Endopterygota</taxon>
        <taxon>Lepidoptera</taxon>
        <taxon>Glossata</taxon>
        <taxon>Ditrysia</taxon>
        <taxon>Noctuoidea</taxon>
        <taxon>Noctuidae</taxon>
        <taxon>Amphipyrinae</taxon>
        <taxon>Spodoptera</taxon>
    </lineage>
</organism>
<dbReference type="Proteomes" id="UP000301870">
    <property type="component" value="Unplaced"/>
</dbReference>
<dbReference type="AlphaFoldDB" id="A0A9J7EVM9"/>
<feature type="domain" description="Integrase zinc-binding" evidence="1">
    <location>
        <begin position="302"/>
        <end position="354"/>
    </location>
</feature>
<dbReference type="Pfam" id="PF17921">
    <property type="entry name" value="Integrase_H2C2"/>
    <property type="match status" value="1"/>
</dbReference>
<evidence type="ECO:0000313" key="2">
    <source>
        <dbReference type="Proteomes" id="UP000301870"/>
    </source>
</evidence>
<feature type="non-terminal residue" evidence="3">
    <location>
        <position position="367"/>
    </location>
</feature>
<name>A0A9J7EVM9_SPOLT</name>
<dbReference type="GeneID" id="111364339"/>
<dbReference type="PANTHER" id="PTHR47331">
    <property type="entry name" value="PHD-TYPE DOMAIN-CONTAINING PROTEIN"/>
    <property type="match status" value="1"/>
</dbReference>
<dbReference type="InterPro" id="IPR041588">
    <property type="entry name" value="Integrase_H2C2"/>
</dbReference>
<reference evidence="3" key="1">
    <citation type="submission" date="2025-08" db="UniProtKB">
        <authorList>
            <consortium name="RefSeq"/>
        </authorList>
    </citation>
    <scope>IDENTIFICATION</scope>
    <source>
        <strain evidence="3">Ishihara</strain>
        <tissue evidence="3">Whole body</tissue>
    </source>
</reference>
<dbReference type="KEGG" id="sliu:111364339"/>
<dbReference type="PANTHER" id="PTHR47331:SF6">
    <property type="entry name" value="DOUBLECORTIN DOMAIN-CONTAINING PROTEIN"/>
    <property type="match status" value="1"/>
</dbReference>
<sequence>MELHVFADASQAAYGAAVYIRVVEGDRVRVNLISAKTKVAPIEKQLSIPRLELCGATLAAKLIFETAQVMNIAKENLHAWTDSTIVLAWLKGGASRWNTFVSNRVSEILNILDYEQWGHVTTDTNPADCASRGLQASELINKLLWWNGPAWLSALDLNMNLVDVEDTQEEEKVRVLTALLNTEDELIWTKFSNLQKMLRVISYCRRWLIKLNKDKAKYNTKFITTQEITETLNNCIKQVQAIEFNQEIKQLKSQGSVLKRSKLRNLCPIIDDNGILRVGGRIQQSQAEYDARHPIILPAKSHLSKLIIKDAHQSTMHGGPQVMLNYLRSKYWILRAKDQVKGYYRECTTCIRYAKNNAVQLMGQLPE</sequence>